<proteinExistence type="inferred from homology"/>
<keyword evidence="8" id="KW-1185">Reference proteome</keyword>
<comment type="subcellular location">
    <subcellularLocation>
        <location evidence="1">Membrane</location>
        <topology evidence="1">Multi-pass membrane protein</topology>
    </subcellularLocation>
</comment>
<organism evidence="7 8">
    <name type="scientific">Limnoraphis robusta CCNP1315</name>
    <dbReference type="NCBI Taxonomy" id="3110306"/>
    <lineage>
        <taxon>Bacteria</taxon>
        <taxon>Bacillati</taxon>
        <taxon>Cyanobacteriota</taxon>
        <taxon>Cyanophyceae</taxon>
        <taxon>Oscillatoriophycideae</taxon>
        <taxon>Oscillatoriales</taxon>
        <taxon>Sirenicapillariaceae</taxon>
        <taxon>Limnoraphis</taxon>
    </lineage>
</organism>
<gene>
    <name evidence="7" type="ORF">VB854_04195</name>
</gene>
<feature type="transmembrane region" description="Helical" evidence="6">
    <location>
        <begin position="60"/>
        <end position="81"/>
    </location>
</feature>
<dbReference type="Proteomes" id="UP001301728">
    <property type="component" value="Unassembled WGS sequence"/>
</dbReference>
<dbReference type="PANTHER" id="PTHR21716">
    <property type="entry name" value="TRANSMEMBRANE PROTEIN"/>
    <property type="match status" value="1"/>
</dbReference>
<dbReference type="Pfam" id="PF01594">
    <property type="entry name" value="AI-2E_transport"/>
    <property type="match status" value="1"/>
</dbReference>
<comment type="similarity">
    <text evidence="2">Belongs to the autoinducer-2 exporter (AI-2E) (TC 2.A.86) family.</text>
</comment>
<accession>A0ABU5TTC1</accession>
<reference evidence="7 8" key="1">
    <citation type="submission" date="2023-12" db="EMBL/GenBank/DDBJ databases">
        <title>Baltic Sea Cyanobacteria.</title>
        <authorList>
            <person name="Delbaje E."/>
            <person name="Fewer D.P."/>
            <person name="Shishido T.K."/>
        </authorList>
    </citation>
    <scope>NUCLEOTIDE SEQUENCE [LARGE SCALE GENOMIC DNA]</scope>
    <source>
        <strain evidence="7 8">CCNP 1315</strain>
    </source>
</reference>
<evidence type="ECO:0000256" key="2">
    <source>
        <dbReference type="ARBA" id="ARBA00009773"/>
    </source>
</evidence>
<comment type="caution">
    <text evidence="7">The sequence shown here is derived from an EMBL/GenBank/DDBJ whole genome shotgun (WGS) entry which is preliminary data.</text>
</comment>
<evidence type="ECO:0000256" key="3">
    <source>
        <dbReference type="ARBA" id="ARBA00022692"/>
    </source>
</evidence>
<dbReference type="RefSeq" id="WP_323218884.1">
    <property type="nucleotide sequence ID" value="NZ_JAYGHT010000007.1"/>
</dbReference>
<dbReference type="InterPro" id="IPR002549">
    <property type="entry name" value="AI-2E-like"/>
</dbReference>
<feature type="transmembrane region" description="Helical" evidence="6">
    <location>
        <begin position="323"/>
        <end position="344"/>
    </location>
</feature>
<name>A0ABU5TTC1_9CYAN</name>
<evidence type="ECO:0000256" key="6">
    <source>
        <dbReference type="SAM" id="Phobius"/>
    </source>
</evidence>
<evidence type="ECO:0000313" key="8">
    <source>
        <dbReference type="Proteomes" id="UP001301728"/>
    </source>
</evidence>
<feature type="transmembrane region" description="Helical" evidence="6">
    <location>
        <begin position="226"/>
        <end position="253"/>
    </location>
</feature>
<evidence type="ECO:0000313" key="7">
    <source>
        <dbReference type="EMBL" id="MEA5518147.1"/>
    </source>
</evidence>
<keyword evidence="3 6" id="KW-0812">Transmembrane</keyword>
<protein>
    <submittedName>
        <fullName evidence="7">AI-2E family transporter</fullName>
    </submittedName>
</protein>
<sequence>MNLGQWLGFYAIIASIYILWQVRQAILLVFAAIVLATVLNKLARWFQRFQIKGLKIKRSLAVFLSISLFVLFFVTGFLLVVPPLLDQFQELTTKVPRGIERGLYRFDLWIEYLKTQVPQQYRKYLHLINRDITEIDVNQIITQLQSLGNQLIGGVGVFVGTTVGGVLSIILVLILTIMLLADPHAYRQALIRLIPSFYRDRMGEILHLCELAIGRWVIGALIDMSVVTLCSLIALSVLQIPFAFANAILAGFLNFIPNVGPVLSVIPPMAIALLYAPWKAWLVVLLYFIIQQLETAFLIPYVMAQQLALLPAITLLAQGFFLTFFGFLGLFLALPLAVVGQVLIKEILVKDILDGWETEKQ</sequence>
<feature type="transmembrane region" description="Helical" evidence="6">
    <location>
        <begin position="151"/>
        <end position="181"/>
    </location>
</feature>
<evidence type="ECO:0000256" key="4">
    <source>
        <dbReference type="ARBA" id="ARBA00022989"/>
    </source>
</evidence>
<dbReference type="PANTHER" id="PTHR21716:SF62">
    <property type="entry name" value="TRANSPORT PROTEIN YDBI-RELATED"/>
    <property type="match status" value="1"/>
</dbReference>
<dbReference type="EMBL" id="JAYGHT010000007">
    <property type="protein sequence ID" value="MEA5518147.1"/>
    <property type="molecule type" value="Genomic_DNA"/>
</dbReference>
<keyword evidence="4 6" id="KW-1133">Transmembrane helix</keyword>
<evidence type="ECO:0000256" key="1">
    <source>
        <dbReference type="ARBA" id="ARBA00004141"/>
    </source>
</evidence>
<feature type="transmembrane region" description="Helical" evidence="6">
    <location>
        <begin position="6"/>
        <end position="39"/>
    </location>
</feature>
<evidence type="ECO:0000256" key="5">
    <source>
        <dbReference type="ARBA" id="ARBA00023136"/>
    </source>
</evidence>
<keyword evidence="5 6" id="KW-0472">Membrane</keyword>